<dbReference type="GO" id="GO:0003676">
    <property type="term" value="F:nucleic acid binding"/>
    <property type="evidence" value="ECO:0007669"/>
    <property type="project" value="InterPro"/>
</dbReference>
<dbReference type="SUPFAM" id="SSF53098">
    <property type="entry name" value="Ribonuclease H-like"/>
    <property type="match status" value="1"/>
</dbReference>
<reference evidence="2" key="2">
    <citation type="journal article" date="2024" name="Plant">
        <title>Genomic evolution and insights into agronomic trait innovations of Sesamum species.</title>
        <authorList>
            <person name="Miao H."/>
            <person name="Wang L."/>
            <person name="Qu L."/>
            <person name="Liu H."/>
            <person name="Sun Y."/>
            <person name="Le M."/>
            <person name="Wang Q."/>
            <person name="Wei S."/>
            <person name="Zheng Y."/>
            <person name="Lin W."/>
            <person name="Duan Y."/>
            <person name="Cao H."/>
            <person name="Xiong S."/>
            <person name="Wang X."/>
            <person name="Wei L."/>
            <person name="Li C."/>
            <person name="Ma Q."/>
            <person name="Ju M."/>
            <person name="Zhao R."/>
            <person name="Li G."/>
            <person name="Mu C."/>
            <person name="Tian Q."/>
            <person name="Mei H."/>
            <person name="Zhang T."/>
            <person name="Gao T."/>
            <person name="Zhang H."/>
        </authorList>
    </citation>
    <scope>NUCLEOTIDE SEQUENCE</scope>
    <source>
        <strain evidence="2">KEN1</strain>
    </source>
</reference>
<reference evidence="2" key="1">
    <citation type="submission" date="2020-06" db="EMBL/GenBank/DDBJ databases">
        <authorList>
            <person name="Li T."/>
            <person name="Hu X."/>
            <person name="Zhang T."/>
            <person name="Song X."/>
            <person name="Zhang H."/>
            <person name="Dai N."/>
            <person name="Sheng W."/>
            <person name="Hou X."/>
            <person name="Wei L."/>
        </authorList>
    </citation>
    <scope>NUCLEOTIDE SEQUENCE</scope>
    <source>
        <strain evidence="2">KEN1</strain>
        <tissue evidence="2">Leaf</tissue>
    </source>
</reference>
<dbReference type="InterPro" id="IPR036397">
    <property type="entry name" value="RNaseH_sf"/>
</dbReference>
<evidence type="ECO:0000313" key="2">
    <source>
        <dbReference type="EMBL" id="KAL0420612.1"/>
    </source>
</evidence>
<dbReference type="PROSITE" id="PS50994">
    <property type="entry name" value="INTEGRASE"/>
    <property type="match status" value="1"/>
</dbReference>
<accession>A0AAW2UUE7</accession>
<protein>
    <recommendedName>
        <fullName evidence="1">Integrase catalytic domain-containing protein</fullName>
    </recommendedName>
</protein>
<dbReference type="PANTHER" id="PTHR47266">
    <property type="entry name" value="ENDONUCLEASE-RELATED"/>
    <property type="match status" value="1"/>
</dbReference>
<dbReference type="EMBL" id="JACGWN010000011">
    <property type="protein sequence ID" value="KAL0420612.1"/>
    <property type="molecule type" value="Genomic_DNA"/>
</dbReference>
<feature type="domain" description="Integrase catalytic" evidence="1">
    <location>
        <begin position="20"/>
        <end position="209"/>
    </location>
</feature>
<dbReference type="Gene3D" id="3.30.420.10">
    <property type="entry name" value="Ribonuclease H-like superfamily/Ribonuclease H"/>
    <property type="match status" value="1"/>
</dbReference>
<dbReference type="Pfam" id="PF00665">
    <property type="entry name" value="rve"/>
    <property type="match status" value="1"/>
</dbReference>
<sequence length="209" mass="24418">MREVSETFCSHTSTGRTTHYHVIPLSFRTMGIDIVEPFPLAPGQRKFLLVAIDYFTKWVEAEPLVRITEGEIIKFIWRNIICRLGLPREIIADNGRQFQGKDYKNCVKDYITTPRGSTGESPFTLVYGTKAIIPAELGIPSHRIMHFSEDRNNELLKESLDLLEELRDKACIRVQRYKNIMINAYNRRIKLEVSKSETWYYEEWTPSNK</sequence>
<dbReference type="GO" id="GO:0015074">
    <property type="term" value="P:DNA integration"/>
    <property type="evidence" value="ECO:0007669"/>
    <property type="project" value="InterPro"/>
</dbReference>
<name>A0AAW2UUE7_9LAMI</name>
<dbReference type="InterPro" id="IPR001584">
    <property type="entry name" value="Integrase_cat-core"/>
</dbReference>
<dbReference type="AlphaFoldDB" id="A0AAW2UUE7"/>
<dbReference type="InterPro" id="IPR012337">
    <property type="entry name" value="RNaseH-like_sf"/>
</dbReference>
<organism evidence="2">
    <name type="scientific">Sesamum latifolium</name>
    <dbReference type="NCBI Taxonomy" id="2727402"/>
    <lineage>
        <taxon>Eukaryota</taxon>
        <taxon>Viridiplantae</taxon>
        <taxon>Streptophyta</taxon>
        <taxon>Embryophyta</taxon>
        <taxon>Tracheophyta</taxon>
        <taxon>Spermatophyta</taxon>
        <taxon>Magnoliopsida</taxon>
        <taxon>eudicotyledons</taxon>
        <taxon>Gunneridae</taxon>
        <taxon>Pentapetalae</taxon>
        <taxon>asterids</taxon>
        <taxon>lamiids</taxon>
        <taxon>Lamiales</taxon>
        <taxon>Pedaliaceae</taxon>
        <taxon>Sesamum</taxon>
    </lineage>
</organism>
<proteinExistence type="predicted"/>
<dbReference type="InterPro" id="IPR052160">
    <property type="entry name" value="Gypsy_RT_Integrase-like"/>
</dbReference>
<evidence type="ECO:0000259" key="1">
    <source>
        <dbReference type="PROSITE" id="PS50994"/>
    </source>
</evidence>
<gene>
    <name evidence="2" type="ORF">Slati_3084100</name>
</gene>
<comment type="caution">
    <text evidence="2">The sequence shown here is derived from an EMBL/GenBank/DDBJ whole genome shotgun (WGS) entry which is preliminary data.</text>
</comment>